<sequence length="556" mass="63321">MNTSNAEAAKVQKREEVVGKSESNIKSVITGREILLQYLKGDAIAIMTYRKICNAFEIFPRWEAAAKIQFLEQFLNISSILDERCTDLVTNLSICHVELVFGAAVNNFIPSVKEDGDGGVVLALSTEEQEKFYGMAHRIISNILKSFPMSNKFLLKVLRSGVPHLSRSCHYLIGYLRNLINCLEYAHNLRADIWEIIIDQMVLCDNMLTAEELKDGKSFETDGFIFHMDENEESIMHQDNQMMTRLDSMIRDVLFYISLKHNSQPVVSNDATWLRIGSHSSCDEIFSILLSILENRMLLSVRVRYTSFIWLYLCGLSEKYATDTLESLWSFIIQPPIAQADMAKAHGAAAYMAAFLARAKYLDIGVAFSWMSRIVEWCIQYIDKCGVVCKQITPGVIRHGTFYALCQALFIVFSFRYKEMTRNGAVVTVLFFRSLQLVYCSHILPFDAGKKLPFEPMFPFDSYNLESSAVLVGPLLRRFSPLAEDQSVVSSALKSSQLNDLKEETMDYLEDDDLLVDGSFCDRSQVMTHLEKQPRLLTIYSSSPGLKHFNNLMDMR</sequence>
<evidence type="ECO:0000313" key="2">
    <source>
        <dbReference type="EMBL" id="KJH47809.1"/>
    </source>
</evidence>
<protein>
    <submittedName>
        <fullName evidence="2">RNA polymerase I specific transcription initiation factor RRN3</fullName>
    </submittedName>
</protein>
<dbReference type="Proteomes" id="UP000053766">
    <property type="component" value="Unassembled WGS sequence"/>
</dbReference>
<keyword evidence="2" id="KW-0648">Protein biosynthesis</keyword>
<dbReference type="PANTHER" id="PTHR12790">
    <property type="entry name" value="TRANSCRIPTION INITIATION FACTOR IA RRN3"/>
    <property type="match status" value="1"/>
</dbReference>
<reference evidence="3" key="2">
    <citation type="journal article" date="2016" name="Sci. Rep.">
        <title>Dictyocaulus viviparus genome, variome and transcriptome elucidate lungworm biology and support future intervention.</title>
        <authorList>
            <person name="McNulty S.N."/>
            <person name="Strube C."/>
            <person name="Rosa B.A."/>
            <person name="Martin J.C."/>
            <person name="Tyagi R."/>
            <person name="Choi Y.J."/>
            <person name="Wang Q."/>
            <person name="Hallsworth Pepin K."/>
            <person name="Zhang X."/>
            <person name="Ozersky P."/>
            <person name="Wilson R.K."/>
            <person name="Sternberg P.W."/>
            <person name="Gasser R.B."/>
            <person name="Mitreva M."/>
        </authorList>
    </citation>
    <scope>NUCLEOTIDE SEQUENCE [LARGE SCALE GENOMIC DNA]</scope>
    <source>
        <strain evidence="3">HannoverDv2000</strain>
    </source>
</reference>
<dbReference type="GO" id="GO:0006361">
    <property type="term" value="P:transcription initiation at RNA polymerase I promoter"/>
    <property type="evidence" value="ECO:0007669"/>
    <property type="project" value="InterPro"/>
</dbReference>
<dbReference type="InterPro" id="IPR007991">
    <property type="entry name" value="RNA_pol_I_trans_ini_fac_RRN3"/>
</dbReference>
<proteinExistence type="inferred from homology"/>
<gene>
    <name evidence="2" type="ORF">DICVIV_06101</name>
</gene>
<dbReference type="OrthoDB" id="26970at2759"/>
<evidence type="ECO:0000256" key="1">
    <source>
        <dbReference type="ARBA" id="ARBA00010098"/>
    </source>
</evidence>
<comment type="similarity">
    <text evidence="1">Belongs to the RRN3 family.</text>
</comment>
<dbReference type="GO" id="GO:0001181">
    <property type="term" value="F:RNA polymerase I general transcription initiation factor activity"/>
    <property type="evidence" value="ECO:0007669"/>
    <property type="project" value="InterPro"/>
</dbReference>
<dbReference type="AlphaFoldDB" id="A0A0D8XVL0"/>
<dbReference type="GO" id="GO:0005634">
    <property type="term" value="C:nucleus"/>
    <property type="evidence" value="ECO:0007669"/>
    <property type="project" value="TreeGrafter"/>
</dbReference>
<dbReference type="STRING" id="29172.A0A0D8XVL0"/>
<dbReference type="Pfam" id="PF05327">
    <property type="entry name" value="RRN3"/>
    <property type="match status" value="1"/>
</dbReference>
<keyword evidence="3" id="KW-1185">Reference proteome</keyword>
<dbReference type="GO" id="GO:0003743">
    <property type="term" value="F:translation initiation factor activity"/>
    <property type="evidence" value="ECO:0007669"/>
    <property type="project" value="UniProtKB-KW"/>
</dbReference>
<name>A0A0D8XVL0_DICVI</name>
<accession>A0A0D8XVL0</accession>
<dbReference type="PANTHER" id="PTHR12790:SF0">
    <property type="entry name" value="RNA POLYMERASE I-SPECIFIC TRANSCRIPTION INITIATION FACTOR RRN3-RELATED"/>
    <property type="match status" value="1"/>
</dbReference>
<evidence type="ECO:0000313" key="3">
    <source>
        <dbReference type="Proteomes" id="UP000053766"/>
    </source>
</evidence>
<keyword evidence="2" id="KW-0396">Initiation factor</keyword>
<reference evidence="2 3" key="1">
    <citation type="submission" date="2013-11" db="EMBL/GenBank/DDBJ databases">
        <title>Draft genome of the bovine lungworm Dictyocaulus viviparus.</title>
        <authorList>
            <person name="Mitreva M."/>
        </authorList>
    </citation>
    <scope>NUCLEOTIDE SEQUENCE [LARGE SCALE GENOMIC DNA]</scope>
    <source>
        <strain evidence="2 3">HannoverDv2000</strain>
    </source>
</reference>
<dbReference type="GO" id="GO:0001042">
    <property type="term" value="F:RNA polymerase I core binding"/>
    <property type="evidence" value="ECO:0007669"/>
    <property type="project" value="TreeGrafter"/>
</dbReference>
<organism evidence="2 3">
    <name type="scientific">Dictyocaulus viviparus</name>
    <name type="common">Bovine lungworm</name>
    <dbReference type="NCBI Taxonomy" id="29172"/>
    <lineage>
        <taxon>Eukaryota</taxon>
        <taxon>Metazoa</taxon>
        <taxon>Ecdysozoa</taxon>
        <taxon>Nematoda</taxon>
        <taxon>Chromadorea</taxon>
        <taxon>Rhabditida</taxon>
        <taxon>Rhabditina</taxon>
        <taxon>Rhabditomorpha</taxon>
        <taxon>Strongyloidea</taxon>
        <taxon>Metastrongylidae</taxon>
        <taxon>Dictyocaulus</taxon>
    </lineage>
</organism>
<dbReference type="EMBL" id="KN716292">
    <property type="protein sequence ID" value="KJH47809.1"/>
    <property type="molecule type" value="Genomic_DNA"/>
</dbReference>